<dbReference type="GO" id="GO:0030127">
    <property type="term" value="C:COPII vesicle coat"/>
    <property type="evidence" value="ECO:0007669"/>
    <property type="project" value="TreeGrafter"/>
</dbReference>
<evidence type="ECO:0000256" key="1">
    <source>
        <dbReference type="ARBA" id="ARBA00004567"/>
    </source>
</evidence>
<dbReference type="GO" id="GO:0031080">
    <property type="term" value="C:nuclear pore outer ring"/>
    <property type="evidence" value="ECO:0007669"/>
    <property type="project" value="TreeGrafter"/>
</dbReference>
<evidence type="ECO:0000256" key="9">
    <source>
        <dbReference type="ARBA" id="ARBA00023132"/>
    </source>
</evidence>
<feature type="repeat" description="WD" evidence="11">
    <location>
        <begin position="10"/>
        <end position="51"/>
    </location>
</feature>
<keyword evidence="10" id="KW-0539">Nucleus</keyword>
<evidence type="ECO:0008006" key="15">
    <source>
        <dbReference type="Google" id="ProtNLM"/>
    </source>
</evidence>
<comment type="similarity">
    <text evidence="2">Belongs to the WD repeat SEC13 family.</text>
</comment>
<gene>
    <name evidence="13" type="ORF">QBZ16_001303</name>
</gene>
<dbReference type="InterPro" id="IPR037363">
    <property type="entry name" value="Sec13/Seh1_fam"/>
</dbReference>
<sequence length="249" mass="26057">MATSVITQFETGHQDVVHDTAFDYYGKRVATCSSDRAIKIFEIDGEQVTQQADLLGHEGPVWEVDWSHPSFGPLLASASCDGGRRPLLAAASSDGAVSVHSAGADGQWSVALIDRAHPPGALGVSWSPDGRRLASGGADGVARPTAPGSRDGPGLVGGHTHWVRDVAWAPALGASAATIATGGHDGKVLVWTQSPAGGWEHALLHDFGDLPVYRLSWAVSGSVLAVTDGSNAVSLWKEALEGRWERLEN</sequence>
<evidence type="ECO:0000313" key="13">
    <source>
        <dbReference type="EMBL" id="KAK2075967.1"/>
    </source>
</evidence>
<dbReference type="PANTHER" id="PTHR11024">
    <property type="entry name" value="NUCLEAR PORE COMPLEX PROTEIN SEC13 / SEH1 FAMILY MEMBER"/>
    <property type="match status" value="1"/>
</dbReference>
<dbReference type="InterPro" id="IPR036322">
    <property type="entry name" value="WD40_repeat_dom_sf"/>
</dbReference>
<dbReference type="EMBL" id="JASFZW010000012">
    <property type="protein sequence ID" value="KAK2075967.1"/>
    <property type="molecule type" value="Genomic_DNA"/>
</dbReference>
<evidence type="ECO:0000256" key="3">
    <source>
        <dbReference type="ARBA" id="ARBA00022448"/>
    </source>
</evidence>
<protein>
    <recommendedName>
        <fullName evidence="15">Protein transport protein SEC13</fullName>
    </recommendedName>
</protein>
<keyword evidence="4 11" id="KW-0853">WD repeat</keyword>
<dbReference type="SUPFAM" id="SSF50978">
    <property type="entry name" value="WD40 repeat-like"/>
    <property type="match status" value="1"/>
</dbReference>
<feature type="region of interest" description="Disordered" evidence="12">
    <location>
        <begin position="133"/>
        <end position="154"/>
    </location>
</feature>
<dbReference type="GO" id="GO:0090114">
    <property type="term" value="P:COPII-coated vesicle budding"/>
    <property type="evidence" value="ECO:0007669"/>
    <property type="project" value="TreeGrafter"/>
</dbReference>
<evidence type="ECO:0000256" key="12">
    <source>
        <dbReference type="SAM" id="MobiDB-lite"/>
    </source>
</evidence>
<evidence type="ECO:0000256" key="7">
    <source>
        <dbReference type="ARBA" id="ARBA00022927"/>
    </source>
</evidence>
<comment type="caution">
    <text evidence="13">The sequence shown here is derived from an EMBL/GenBank/DDBJ whole genome shotgun (WGS) entry which is preliminary data.</text>
</comment>
<keyword evidence="9" id="KW-0906">Nuclear pore complex</keyword>
<dbReference type="AlphaFoldDB" id="A0AAD9IGR6"/>
<evidence type="ECO:0000256" key="2">
    <source>
        <dbReference type="ARBA" id="ARBA00010102"/>
    </source>
</evidence>
<dbReference type="Pfam" id="PF00400">
    <property type="entry name" value="WD40"/>
    <property type="match status" value="4"/>
</dbReference>
<name>A0AAD9IGR6_PROWI</name>
<reference evidence="13" key="1">
    <citation type="submission" date="2021-01" db="EMBL/GenBank/DDBJ databases">
        <authorList>
            <person name="Eckstrom K.M.E."/>
        </authorList>
    </citation>
    <scope>NUCLEOTIDE SEQUENCE</scope>
    <source>
        <strain evidence="13">UVCC 0001</strain>
    </source>
</reference>
<dbReference type="InterPro" id="IPR001680">
    <property type="entry name" value="WD40_rpt"/>
</dbReference>
<dbReference type="Proteomes" id="UP001255856">
    <property type="component" value="Unassembled WGS sequence"/>
</dbReference>
<keyword evidence="5" id="KW-0677">Repeat</keyword>
<accession>A0AAD9IGR6</accession>
<evidence type="ECO:0000256" key="10">
    <source>
        <dbReference type="ARBA" id="ARBA00023242"/>
    </source>
</evidence>
<keyword evidence="6" id="KW-0509">mRNA transport</keyword>
<organism evidence="13 14">
    <name type="scientific">Prototheca wickerhamii</name>
    <dbReference type="NCBI Taxonomy" id="3111"/>
    <lineage>
        <taxon>Eukaryota</taxon>
        <taxon>Viridiplantae</taxon>
        <taxon>Chlorophyta</taxon>
        <taxon>core chlorophytes</taxon>
        <taxon>Trebouxiophyceae</taxon>
        <taxon>Chlorellales</taxon>
        <taxon>Chlorellaceae</taxon>
        <taxon>Prototheca</taxon>
    </lineage>
</organism>
<dbReference type="SMART" id="SM00320">
    <property type="entry name" value="WD40"/>
    <property type="match status" value="5"/>
</dbReference>
<evidence type="ECO:0000256" key="5">
    <source>
        <dbReference type="ARBA" id="ARBA00022737"/>
    </source>
</evidence>
<dbReference type="InterPro" id="IPR015943">
    <property type="entry name" value="WD40/YVTN_repeat-like_dom_sf"/>
</dbReference>
<proteinExistence type="inferred from homology"/>
<evidence type="ECO:0000256" key="4">
    <source>
        <dbReference type="ARBA" id="ARBA00022574"/>
    </source>
</evidence>
<dbReference type="GO" id="GO:0051028">
    <property type="term" value="P:mRNA transport"/>
    <property type="evidence" value="ECO:0007669"/>
    <property type="project" value="UniProtKB-KW"/>
</dbReference>
<evidence type="ECO:0000256" key="11">
    <source>
        <dbReference type="PROSITE-ProRule" id="PRU00221"/>
    </source>
</evidence>
<evidence type="ECO:0000256" key="6">
    <source>
        <dbReference type="ARBA" id="ARBA00022816"/>
    </source>
</evidence>
<dbReference type="PROSITE" id="PS50082">
    <property type="entry name" value="WD_REPEATS_2"/>
    <property type="match status" value="2"/>
</dbReference>
<keyword evidence="7" id="KW-0653">Protein transport</keyword>
<feature type="repeat" description="WD" evidence="11">
    <location>
        <begin position="156"/>
        <end position="191"/>
    </location>
</feature>
<dbReference type="PANTHER" id="PTHR11024:SF2">
    <property type="entry name" value="PROTEIN SEC13 HOMOLOG"/>
    <property type="match status" value="1"/>
</dbReference>
<evidence type="ECO:0000313" key="14">
    <source>
        <dbReference type="Proteomes" id="UP001255856"/>
    </source>
</evidence>
<evidence type="ECO:0000256" key="8">
    <source>
        <dbReference type="ARBA" id="ARBA00023010"/>
    </source>
</evidence>
<dbReference type="GO" id="GO:0005198">
    <property type="term" value="F:structural molecule activity"/>
    <property type="evidence" value="ECO:0007669"/>
    <property type="project" value="InterPro"/>
</dbReference>
<keyword evidence="8" id="KW-0811">Translocation</keyword>
<comment type="subcellular location">
    <subcellularLocation>
        <location evidence="1">Nucleus</location>
        <location evidence="1">Nuclear pore complex</location>
    </subcellularLocation>
</comment>
<keyword evidence="14" id="KW-1185">Reference proteome</keyword>
<dbReference type="Gene3D" id="2.130.10.10">
    <property type="entry name" value="YVTN repeat-like/Quinoprotein amine dehydrogenase"/>
    <property type="match status" value="2"/>
</dbReference>
<keyword evidence="3" id="KW-0813">Transport</keyword>
<dbReference type="GO" id="GO:0006606">
    <property type="term" value="P:protein import into nucleus"/>
    <property type="evidence" value="ECO:0007669"/>
    <property type="project" value="TreeGrafter"/>
</dbReference>